<evidence type="ECO:0000313" key="12">
    <source>
        <dbReference type="EMBL" id="KGE70759.1"/>
    </source>
</evidence>
<comment type="subunit">
    <text evidence="2 9">Homodimer.</text>
</comment>
<name>A0A098QSP1_9SPIO</name>
<dbReference type="InterPro" id="IPR004516">
    <property type="entry name" value="HisRS/HisZ"/>
</dbReference>
<feature type="binding site" evidence="10">
    <location>
        <position position="126"/>
    </location>
    <ligand>
        <name>L-histidine</name>
        <dbReference type="ChEBI" id="CHEBI:57595"/>
    </ligand>
</feature>
<comment type="similarity">
    <text evidence="1 9">Belongs to the class-II aminoacyl-tRNA synthetase family.</text>
</comment>
<dbReference type="PANTHER" id="PTHR11476">
    <property type="entry name" value="HISTIDYL-TRNA SYNTHETASE"/>
    <property type="match status" value="1"/>
</dbReference>
<dbReference type="InterPro" id="IPR045864">
    <property type="entry name" value="aa-tRNA-synth_II/BPL/LPL"/>
</dbReference>
<dbReference type="EC" id="6.1.1.21" evidence="9"/>
<keyword evidence="5 9" id="KW-0067">ATP-binding</keyword>
<feature type="binding site" evidence="10">
    <location>
        <begin position="275"/>
        <end position="276"/>
    </location>
    <ligand>
        <name>L-histidine</name>
        <dbReference type="ChEBI" id="CHEBI:57595"/>
    </ligand>
</feature>
<feature type="binding site" evidence="10">
    <location>
        <position position="112"/>
    </location>
    <ligand>
        <name>L-histidine</name>
        <dbReference type="ChEBI" id="CHEBI:57595"/>
    </ligand>
</feature>
<dbReference type="Proteomes" id="UP000029692">
    <property type="component" value="Unassembled WGS sequence"/>
</dbReference>
<evidence type="ECO:0000256" key="4">
    <source>
        <dbReference type="ARBA" id="ARBA00022741"/>
    </source>
</evidence>
<feature type="binding site" evidence="10">
    <location>
        <begin position="82"/>
        <end position="84"/>
    </location>
    <ligand>
        <name>L-histidine</name>
        <dbReference type="ChEBI" id="CHEBI:57595"/>
    </ligand>
</feature>
<feature type="binding site" evidence="10">
    <location>
        <position position="271"/>
    </location>
    <ligand>
        <name>L-histidine</name>
        <dbReference type="ChEBI" id="CHEBI:57595"/>
    </ligand>
</feature>
<protein>
    <recommendedName>
        <fullName evidence="9">Histidine--tRNA ligase</fullName>
        <ecNumber evidence="9">6.1.1.21</ecNumber>
    </recommendedName>
    <alternativeName>
        <fullName evidence="9">Histidyl-tRNA synthetase</fullName>
        <shortName evidence="9">HisRS</shortName>
    </alternativeName>
</protein>
<evidence type="ECO:0000256" key="10">
    <source>
        <dbReference type="PIRSR" id="PIRSR001549-1"/>
    </source>
</evidence>
<dbReference type="InterPro" id="IPR004154">
    <property type="entry name" value="Anticodon-bd"/>
</dbReference>
<comment type="caution">
    <text evidence="12">The sequence shown here is derived from an EMBL/GenBank/DDBJ whole genome shotgun (WGS) entry which is preliminary data.</text>
</comment>
<dbReference type="PANTHER" id="PTHR11476:SF7">
    <property type="entry name" value="HISTIDINE--TRNA LIGASE"/>
    <property type="match status" value="1"/>
</dbReference>
<sequence length="435" mass="48433">MGDLIQPRVLKGFRDVLPDQEAARRKILETIEEVCTTFGFVPIDTPALEYSEVLLGKGGGETDKQVYQFSDHGGRDVALRFDLTVPFARYMAAHSRELYLPFKRYHFGKVYRGENTQKGRYREFMQCDFDCVGVDSPAADMEILLMMHRAFTQLGIRGVEIRLSHRGIFNRFLDHLGVRENSVEILRSVDKLKKIGREKTLDLLRSLVSAEQAESILSFITPRDSNAETLAAMEDLAGGPGEDSGRVSTILSWADSLGLGSSFILDPSITRGLDYYTGIVYETFLQEIPEIGSVCSGGRYNNLAGLYTKEQLPGVGSSIGLDRLVAALEELGRLEDQSSAADVIVFCMDDSLMAQYLGVAQAFRDAGFRAEVYPENRKLGPQFSYAEKKHIPLGIILGEEEHSRGTLQLRDLRQRQSIPGLSLEEALARATELIS</sequence>
<dbReference type="GO" id="GO:0005524">
    <property type="term" value="F:ATP binding"/>
    <property type="evidence" value="ECO:0007669"/>
    <property type="project" value="UniProtKB-UniRule"/>
</dbReference>
<dbReference type="PROSITE" id="PS50862">
    <property type="entry name" value="AA_TRNA_LIGASE_II"/>
    <property type="match status" value="1"/>
</dbReference>
<dbReference type="STRING" id="1480694.DC28_14775"/>
<dbReference type="InterPro" id="IPR006195">
    <property type="entry name" value="aa-tRNA-synth_II"/>
</dbReference>
<dbReference type="NCBIfam" id="TIGR00442">
    <property type="entry name" value="hisS"/>
    <property type="match status" value="1"/>
</dbReference>
<feature type="domain" description="Aminoacyl-transfer RNA synthetases class-II family profile" evidence="11">
    <location>
        <begin position="1"/>
        <end position="374"/>
    </location>
</feature>
<dbReference type="GO" id="GO:0005737">
    <property type="term" value="C:cytoplasm"/>
    <property type="evidence" value="ECO:0007669"/>
    <property type="project" value="UniProtKB-SubCell"/>
</dbReference>
<accession>A0A098QSP1</accession>
<organism evidence="12 13">
    <name type="scientific">Spirochaeta lutea</name>
    <dbReference type="NCBI Taxonomy" id="1480694"/>
    <lineage>
        <taxon>Bacteria</taxon>
        <taxon>Pseudomonadati</taxon>
        <taxon>Spirochaetota</taxon>
        <taxon>Spirochaetia</taxon>
        <taxon>Spirochaetales</taxon>
        <taxon>Spirochaetaceae</taxon>
        <taxon>Spirochaeta</taxon>
    </lineage>
</organism>
<gene>
    <name evidence="9" type="primary">hisS</name>
    <name evidence="12" type="ORF">DC28_14775</name>
</gene>
<keyword evidence="7 9" id="KW-0030">Aminoacyl-tRNA synthetase</keyword>
<dbReference type="InterPro" id="IPR015807">
    <property type="entry name" value="His-tRNA-ligase"/>
</dbReference>
<dbReference type="GO" id="GO:0004821">
    <property type="term" value="F:histidine-tRNA ligase activity"/>
    <property type="evidence" value="ECO:0007669"/>
    <property type="project" value="UniProtKB-UniRule"/>
</dbReference>
<dbReference type="Pfam" id="PF13393">
    <property type="entry name" value="tRNA-synt_His"/>
    <property type="match status" value="1"/>
</dbReference>
<dbReference type="InterPro" id="IPR033656">
    <property type="entry name" value="HisRS_anticodon"/>
</dbReference>
<evidence type="ECO:0000256" key="8">
    <source>
        <dbReference type="ARBA" id="ARBA00047639"/>
    </source>
</evidence>
<evidence type="ECO:0000256" key="9">
    <source>
        <dbReference type="HAMAP-Rule" id="MF_00127"/>
    </source>
</evidence>
<evidence type="ECO:0000256" key="3">
    <source>
        <dbReference type="ARBA" id="ARBA00022598"/>
    </source>
</evidence>
<evidence type="ECO:0000256" key="6">
    <source>
        <dbReference type="ARBA" id="ARBA00022917"/>
    </source>
</evidence>
<evidence type="ECO:0000256" key="5">
    <source>
        <dbReference type="ARBA" id="ARBA00022840"/>
    </source>
</evidence>
<comment type="catalytic activity">
    <reaction evidence="8 9">
        <text>tRNA(His) + L-histidine + ATP = L-histidyl-tRNA(His) + AMP + diphosphate + H(+)</text>
        <dbReference type="Rhea" id="RHEA:17313"/>
        <dbReference type="Rhea" id="RHEA-COMP:9665"/>
        <dbReference type="Rhea" id="RHEA-COMP:9689"/>
        <dbReference type="ChEBI" id="CHEBI:15378"/>
        <dbReference type="ChEBI" id="CHEBI:30616"/>
        <dbReference type="ChEBI" id="CHEBI:33019"/>
        <dbReference type="ChEBI" id="CHEBI:57595"/>
        <dbReference type="ChEBI" id="CHEBI:78442"/>
        <dbReference type="ChEBI" id="CHEBI:78527"/>
        <dbReference type="ChEBI" id="CHEBI:456215"/>
        <dbReference type="EC" id="6.1.1.21"/>
    </reaction>
</comment>
<dbReference type="Gene3D" id="3.30.930.10">
    <property type="entry name" value="Bira Bifunctional Protein, Domain 2"/>
    <property type="match status" value="1"/>
</dbReference>
<dbReference type="CDD" id="cd00773">
    <property type="entry name" value="HisRS-like_core"/>
    <property type="match status" value="1"/>
</dbReference>
<dbReference type="CDD" id="cd00859">
    <property type="entry name" value="HisRS_anticodon"/>
    <property type="match status" value="1"/>
</dbReference>
<dbReference type="SUPFAM" id="SSF55681">
    <property type="entry name" value="Class II aaRS and biotin synthetases"/>
    <property type="match status" value="1"/>
</dbReference>
<keyword evidence="13" id="KW-1185">Reference proteome</keyword>
<proteinExistence type="inferred from homology"/>
<evidence type="ECO:0000256" key="2">
    <source>
        <dbReference type="ARBA" id="ARBA00011738"/>
    </source>
</evidence>
<dbReference type="eggNOG" id="COG0124">
    <property type="taxonomic scope" value="Bacteria"/>
</dbReference>
<dbReference type="RefSeq" id="WP_037550199.1">
    <property type="nucleotide sequence ID" value="NZ_JNUP01000072.1"/>
</dbReference>
<dbReference type="Gene3D" id="3.40.50.800">
    <property type="entry name" value="Anticodon-binding domain"/>
    <property type="match status" value="1"/>
</dbReference>
<dbReference type="GO" id="GO:0006427">
    <property type="term" value="P:histidyl-tRNA aminoacylation"/>
    <property type="evidence" value="ECO:0007669"/>
    <property type="project" value="UniProtKB-UniRule"/>
</dbReference>
<comment type="subcellular location">
    <subcellularLocation>
        <location evidence="9">Cytoplasm</location>
    </subcellularLocation>
</comment>
<feature type="binding site" evidence="10">
    <location>
        <position position="130"/>
    </location>
    <ligand>
        <name>L-histidine</name>
        <dbReference type="ChEBI" id="CHEBI:57595"/>
    </ligand>
</feature>
<reference evidence="12 13" key="1">
    <citation type="submission" date="2014-05" db="EMBL/GenBank/DDBJ databases">
        <title>De novo Genome Sequence of Spirocheata sp.</title>
        <authorList>
            <person name="Shivani Y."/>
            <person name="Subhash Y."/>
            <person name="Tushar L."/>
            <person name="Sasikala C."/>
            <person name="Ramana C.V."/>
        </authorList>
    </citation>
    <scope>NUCLEOTIDE SEQUENCE [LARGE SCALE GENOMIC DNA]</scope>
    <source>
        <strain evidence="12 13">JC230</strain>
    </source>
</reference>
<dbReference type="AlphaFoldDB" id="A0A098QSP1"/>
<dbReference type="HAMAP" id="MF_00127">
    <property type="entry name" value="His_tRNA_synth"/>
    <property type="match status" value="1"/>
</dbReference>
<dbReference type="OrthoDB" id="9800814at2"/>
<dbReference type="PIRSF" id="PIRSF001549">
    <property type="entry name" value="His-tRNA_synth"/>
    <property type="match status" value="1"/>
</dbReference>
<dbReference type="SUPFAM" id="SSF52954">
    <property type="entry name" value="Class II aaRS ABD-related"/>
    <property type="match status" value="1"/>
</dbReference>
<keyword evidence="9" id="KW-0963">Cytoplasm</keyword>
<keyword evidence="3 9" id="KW-0436">Ligase</keyword>
<evidence type="ECO:0000256" key="1">
    <source>
        <dbReference type="ARBA" id="ARBA00008226"/>
    </source>
</evidence>
<dbReference type="EMBL" id="JNUP01000072">
    <property type="protein sequence ID" value="KGE70759.1"/>
    <property type="molecule type" value="Genomic_DNA"/>
</dbReference>
<evidence type="ECO:0000259" key="11">
    <source>
        <dbReference type="PROSITE" id="PS50862"/>
    </source>
</evidence>
<dbReference type="InterPro" id="IPR041715">
    <property type="entry name" value="HisRS-like_core"/>
</dbReference>
<evidence type="ECO:0000313" key="13">
    <source>
        <dbReference type="Proteomes" id="UP000029692"/>
    </source>
</evidence>
<evidence type="ECO:0000256" key="7">
    <source>
        <dbReference type="ARBA" id="ARBA00023146"/>
    </source>
</evidence>
<dbReference type="Pfam" id="PF03129">
    <property type="entry name" value="HGTP_anticodon"/>
    <property type="match status" value="1"/>
</dbReference>
<keyword evidence="4 9" id="KW-0547">Nucleotide-binding</keyword>
<dbReference type="InterPro" id="IPR036621">
    <property type="entry name" value="Anticodon-bd_dom_sf"/>
</dbReference>
<keyword evidence="6 9" id="KW-0648">Protein biosynthesis</keyword>